<dbReference type="OrthoDB" id="8118055at2759"/>
<reference evidence="10 11" key="1">
    <citation type="journal article" date="2019" name="Nat. Ecol. Evol.">
        <title>Megaphylogeny resolves global patterns of mushroom evolution.</title>
        <authorList>
            <person name="Varga T."/>
            <person name="Krizsan K."/>
            <person name="Foldi C."/>
            <person name="Dima B."/>
            <person name="Sanchez-Garcia M."/>
            <person name="Sanchez-Ramirez S."/>
            <person name="Szollosi G.J."/>
            <person name="Szarkandi J.G."/>
            <person name="Papp V."/>
            <person name="Albert L."/>
            <person name="Andreopoulos W."/>
            <person name="Angelini C."/>
            <person name="Antonin V."/>
            <person name="Barry K.W."/>
            <person name="Bougher N.L."/>
            <person name="Buchanan P."/>
            <person name="Buyck B."/>
            <person name="Bense V."/>
            <person name="Catcheside P."/>
            <person name="Chovatia M."/>
            <person name="Cooper J."/>
            <person name="Damon W."/>
            <person name="Desjardin D."/>
            <person name="Finy P."/>
            <person name="Geml J."/>
            <person name="Haridas S."/>
            <person name="Hughes K."/>
            <person name="Justo A."/>
            <person name="Karasinski D."/>
            <person name="Kautmanova I."/>
            <person name="Kiss B."/>
            <person name="Kocsube S."/>
            <person name="Kotiranta H."/>
            <person name="LaButti K.M."/>
            <person name="Lechner B.E."/>
            <person name="Liimatainen K."/>
            <person name="Lipzen A."/>
            <person name="Lukacs Z."/>
            <person name="Mihaltcheva S."/>
            <person name="Morgado L.N."/>
            <person name="Niskanen T."/>
            <person name="Noordeloos M.E."/>
            <person name="Ohm R.A."/>
            <person name="Ortiz-Santana B."/>
            <person name="Ovrebo C."/>
            <person name="Racz N."/>
            <person name="Riley R."/>
            <person name="Savchenko A."/>
            <person name="Shiryaev A."/>
            <person name="Soop K."/>
            <person name="Spirin V."/>
            <person name="Szebenyi C."/>
            <person name="Tomsovsky M."/>
            <person name="Tulloss R.E."/>
            <person name="Uehling J."/>
            <person name="Grigoriev I.V."/>
            <person name="Vagvolgyi C."/>
            <person name="Papp T."/>
            <person name="Martin F.M."/>
            <person name="Miettinen O."/>
            <person name="Hibbett D.S."/>
            <person name="Nagy L.G."/>
        </authorList>
    </citation>
    <scope>NUCLEOTIDE SEQUENCE [LARGE SCALE GENOMIC DNA]</scope>
    <source>
        <strain evidence="10 11">FP101781</strain>
    </source>
</reference>
<dbReference type="InterPro" id="IPR044674">
    <property type="entry name" value="EDEM1/2/3"/>
</dbReference>
<dbReference type="InterPro" id="IPR046450">
    <property type="entry name" value="PA_dom_sf"/>
</dbReference>
<dbReference type="GO" id="GO:0036503">
    <property type="term" value="P:ERAD pathway"/>
    <property type="evidence" value="ECO:0007669"/>
    <property type="project" value="UniProtKB-ARBA"/>
</dbReference>
<dbReference type="InterPro" id="IPR036026">
    <property type="entry name" value="Seven-hairpin_glycosidases"/>
</dbReference>
<feature type="domain" description="PA" evidence="9">
    <location>
        <begin position="731"/>
        <end position="816"/>
    </location>
</feature>
<organism evidence="10 11">
    <name type="scientific">Coprinellus micaceus</name>
    <name type="common">Glistening ink-cap mushroom</name>
    <name type="synonym">Coprinus micaceus</name>
    <dbReference type="NCBI Taxonomy" id="71717"/>
    <lineage>
        <taxon>Eukaryota</taxon>
        <taxon>Fungi</taxon>
        <taxon>Dikarya</taxon>
        <taxon>Basidiomycota</taxon>
        <taxon>Agaricomycotina</taxon>
        <taxon>Agaricomycetes</taxon>
        <taxon>Agaricomycetidae</taxon>
        <taxon>Agaricales</taxon>
        <taxon>Agaricineae</taxon>
        <taxon>Psathyrellaceae</taxon>
        <taxon>Coprinellus</taxon>
    </lineage>
</organism>
<dbReference type="Proteomes" id="UP000298030">
    <property type="component" value="Unassembled WGS sequence"/>
</dbReference>
<feature type="active site" description="Proton donor" evidence="5">
    <location>
        <position position="144"/>
    </location>
</feature>
<evidence type="ECO:0000256" key="3">
    <source>
        <dbReference type="ARBA" id="ARBA00022824"/>
    </source>
</evidence>
<dbReference type="Pfam" id="PF02225">
    <property type="entry name" value="PA"/>
    <property type="match status" value="1"/>
</dbReference>
<name>A0A4Y7T9A3_COPMI</name>
<feature type="active site" evidence="5">
    <location>
        <position position="399"/>
    </location>
</feature>
<dbReference type="GO" id="GO:1904380">
    <property type="term" value="P:endoplasmic reticulum mannose trimming"/>
    <property type="evidence" value="ECO:0007669"/>
    <property type="project" value="InterPro"/>
</dbReference>
<dbReference type="SUPFAM" id="SSF52025">
    <property type="entry name" value="PA domain"/>
    <property type="match status" value="1"/>
</dbReference>
<feature type="binding site" evidence="6">
    <location>
        <position position="485"/>
    </location>
    <ligand>
        <name>Ca(2+)</name>
        <dbReference type="ChEBI" id="CHEBI:29108"/>
    </ligand>
</feature>
<feature type="chain" id="PRO_5021276780" description="alpha-1,2-Mannosidase" evidence="8">
    <location>
        <begin position="29"/>
        <end position="823"/>
    </location>
</feature>
<evidence type="ECO:0000256" key="2">
    <source>
        <dbReference type="ARBA" id="ARBA00007658"/>
    </source>
</evidence>
<keyword evidence="4" id="KW-0325">Glycoprotein</keyword>
<keyword evidence="6" id="KW-0479">Metal-binding</keyword>
<dbReference type="InterPro" id="IPR012341">
    <property type="entry name" value="6hp_glycosidase-like_sf"/>
</dbReference>
<evidence type="ECO:0000256" key="5">
    <source>
        <dbReference type="PIRSR" id="PIRSR601382-1"/>
    </source>
</evidence>
<feature type="active site" description="Proton donor" evidence="5">
    <location>
        <position position="380"/>
    </location>
</feature>
<comment type="caution">
    <text evidence="10">The sequence shown here is derived from an EMBL/GenBank/DDBJ whole genome shotgun (WGS) entry which is preliminary data.</text>
</comment>
<dbReference type="GO" id="GO:0005975">
    <property type="term" value="P:carbohydrate metabolic process"/>
    <property type="evidence" value="ECO:0007669"/>
    <property type="project" value="InterPro"/>
</dbReference>
<protein>
    <recommendedName>
        <fullName evidence="7">alpha-1,2-Mannosidase</fullName>
        <ecNumber evidence="7">3.2.1.-</ecNumber>
    </recommendedName>
</protein>
<dbReference type="GO" id="GO:0044322">
    <property type="term" value="C:endoplasmic reticulum quality control compartment"/>
    <property type="evidence" value="ECO:0007669"/>
    <property type="project" value="GOC"/>
</dbReference>
<dbReference type="PRINTS" id="PR00747">
    <property type="entry name" value="GLYHDRLASE47"/>
</dbReference>
<comment type="similarity">
    <text evidence="2 7">Belongs to the glycosyl hydrolase 47 family.</text>
</comment>
<keyword evidence="7" id="KW-0326">Glycosidase</keyword>
<dbReference type="EMBL" id="QPFP01000024">
    <property type="protein sequence ID" value="TEB30182.1"/>
    <property type="molecule type" value="Genomic_DNA"/>
</dbReference>
<sequence length="823" mass="92452">MKWGSSWPRWSIALFSLLLHKLPPFHRTETDASSPFVSSGWTTQRKFAARERTRELWYHGFNHYMDYAFPYDELGPLSCTGRGPDWNNSANIATNDVAGNFSLTLIDVVDTFVVLDDRPGFERAVKNIIQHVSFDVDTKPQLFETTIRVLGGLLSGHIFANKTGHSFHLPWYRGELLDLAYDLGNRLMPAFQTPTGLPYARINLRHGVMKGETWETCAAGAGTLILEFGTLSRLTGDDKFENAARKAFYGIWNRKSDIGLVGNTINTRTGKWTAPELSGIGAGIDSFYEYALKWYIMTGEVEYLDVFDDAYTAIMRYSRAPDGSWFRLVNMNTGDLAYYTVDSLSAFWPGLQVLAGDVENAIKLHLLYYNVWKSHSGLPEVFDTNYRVATSHQYPLRPEFIESTWYLYRATRDQFYLDVAERALFDLITRAKVKCGLTGISDLRNNKQDDRMESFVLSETLKYLYLIFDEDNQLHDDDSNYVFTTEGHILHLDKGYLRPKSTKNSSRKFVSHQCPVYTPFILPSGNDKVPGLVLGVRSRPDFEYAQALVGNKPTTADKQHWQADGWCEKPKVETYSYEFVLAPNGVVAPEDLSPSLLKLAPVSDGFIINNITGIRTKIVQRMDGKGYDVRKVGHYAVRPGHIVYINDSSIFAPPSKLNLAQNDLYNRDRDVDLQFFATQAITPQATLDPPEFDVVVNAFSAFFGADLSQPPSDLNGTVALFNDPVGLRVYQDRENEQGCLPYSSDYANGVIVAHRGTCTFLEKLKNAHDASAVGLLIISNEDLAINPTASAEDLEDAAQLSDIALVLLTKSTGKALLDMIGRY</sequence>
<dbReference type="Gene3D" id="1.50.10.10">
    <property type="match status" value="1"/>
</dbReference>
<evidence type="ECO:0000256" key="6">
    <source>
        <dbReference type="PIRSR" id="PIRSR601382-2"/>
    </source>
</evidence>
<comment type="cofactor">
    <cofactor evidence="6">
        <name>Ca(2+)</name>
        <dbReference type="ChEBI" id="CHEBI:29108"/>
    </cofactor>
</comment>
<keyword evidence="7" id="KW-0378">Hydrolase</keyword>
<dbReference type="EC" id="3.2.1.-" evidence="7"/>
<accession>A0A4Y7T9A3</accession>
<dbReference type="Gene3D" id="3.50.30.30">
    <property type="match status" value="1"/>
</dbReference>
<dbReference type="InterPro" id="IPR001382">
    <property type="entry name" value="Glyco_hydro_47"/>
</dbReference>
<evidence type="ECO:0000256" key="4">
    <source>
        <dbReference type="ARBA" id="ARBA00023180"/>
    </source>
</evidence>
<evidence type="ECO:0000313" key="11">
    <source>
        <dbReference type="Proteomes" id="UP000298030"/>
    </source>
</evidence>
<dbReference type="Pfam" id="PF01532">
    <property type="entry name" value="Glyco_hydro_47"/>
    <property type="match status" value="1"/>
</dbReference>
<gene>
    <name evidence="10" type="ORF">FA13DRAFT_1689339</name>
</gene>
<dbReference type="GO" id="GO:0004571">
    <property type="term" value="F:mannosyl-oligosaccharide 1,2-alpha-mannosidase activity"/>
    <property type="evidence" value="ECO:0007669"/>
    <property type="project" value="InterPro"/>
</dbReference>
<dbReference type="GO" id="GO:0005509">
    <property type="term" value="F:calcium ion binding"/>
    <property type="evidence" value="ECO:0007669"/>
    <property type="project" value="InterPro"/>
</dbReference>
<dbReference type="PANTHER" id="PTHR45679:SF5">
    <property type="entry name" value="ER DEGRADATION-ENHANCING ALPHA-MANNOSIDASE-LIKE PROTEIN 1"/>
    <property type="match status" value="1"/>
</dbReference>
<keyword evidence="3" id="KW-0256">Endoplasmic reticulum</keyword>
<proteinExistence type="inferred from homology"/>
<dbReference type="GO" id="GO:0016020">
    <property type="term" value="C:membrane"/>
    <property type="evidence" value="ECO:0007669"/>
    <property type="project" value="InterPro"/>
</dbReference>
<feature type="active site" evidence="5">
    <location>
        <position position="285"/>
    </location>
</feature>
<comment type="subcellular location">
    <subcellularLocation>
        <location evidence="1">Endoplasmic reticulum</location>
    </subcellularLocation>
</comment>
<evidence type="ECO:0000313" key="10">
    <source>
        <dbReference type="EMBL" id="TEB30182.1"/>
    </source>
</evidence>
<evidence type="ECO:0000256" key="8">
    <source>
        <dbReference type="SAM" id="SignalP"/>
    </source>
</evidence>
<dbReference type="InterPro" id="IPR003137">
    <property type="entry name" value="PA_domain"/>
</dbReference>
<feature type="signal peptide" evidence="8">
    <location>
        <begin position="1"/>
        <end position="28"/>
    </location>
</feature>
<dbReference type="SUPFAM" id="SSF48225">
    <property type="entry name" value="Seven-hairpin glycosidases"/>
    <property type="match status" value="1"/>
</dbReference>
<keyword evidence="11" id="KW-1185">Reference proteome</keyword>
<dbReference type="STRING" id="71717.A0A4Y7T9A3"/>
<evidence type="ECO:0000259" key="9">
    <source>
        <dbReference type="Pfam" id="PF02225"/>
    </source>
</evidence>
<evidence type="ECO:0000256" key="1">
    <source>
        <dbReference type="ARBA" id="ARBA00004240"/>
    </source>
</evidence>
<dbReference type="AlphaFoldDB" id="A0A4Y7T9A3"/>
<keyword evidence="8" id="KW-0732">Signal</keyword>
<keyword evidence="6" id="KW-0106">Calcium</keyword>
<dbReference type="PANTHER" id="PTHR45679">
    <property type="entry name" value="ER DEGRADATION-ENHANCING ALPHA-MANNOSIDASE-LIKE PROTEIN 2"/>
    <property type="match status" value="1"/>
</dbReference>
<evidence type="ECO:0000256" key="7">
    <source>
        <dbReference type="RuleBase" id="RU361193"/>
    </source>
</evidence>